<feature type="domain" description="Nitrite/Sulfite reductase ferredoxin-like" evidence="7">
    <location>
        <begin position="252"/>
        <end position="310"/>
    </location>
</feature>
<dbReference type="PANTHER" id="PTHR32439">
    <property type="entry name" value="FERREDOXIN--NITRITE REDUCTASE, CHLOROPLASTIC"/>
    <property type="match status" value="1"/>
</dbReference>
<reference evidence="8 9" key="1">
    <citation type="submission" date="2020-08" db="EMBL/GenBank/DDBJ databases">
        <title>Genomic Encyclopedia of Type Strains, Phase III (KMG-III): the genomes of soil and plant-associated and newly described type strains.</title>
        <authorList>
            <person name="Whitman W."/>
        </authorList>
    </citation>
    <scope>NUCLEOTIDE SEQUENCE [LARGE SCALE GENOMIC DNA]</scope>
    <source>
        <strain evidence="8 9">CECT 8840</strain>
    </source>
</reference>
<feature type="domain" description="Nitrite/Sulfite reductase ferredoxin-like" evidence="7">
    <location>
        <begin position="29"/>
        <end position="73"/>
    </location>
</feature>
<dbReference type="EC" id="1.14.13.83" evidence="8"/>
<dbReference type="GO" id="GO:0051539">
    <property type="term" value="F:4 iron, 4 sulfur cluster binding"/>
    <property type="evidence" value="ECO:0007669"/>
    <property type="project" value="UniProtKB-KW"/>
</dbReference>
<keyword evidence="4 8" id="KW-0560">Oxidoreductase</keyword>
<dbReference type="AlphaFoldDB" id="A0A7W7QUB2"/>
<dbReference type="Proteomes" id="UP000552644">
    <property type="component" value="Unassembled WGS sequence"/>
</dbReference>
<keyword evidence="1" id="KW-0004">4Fe-4S</keyword>
<organism evidence="8 9">
    <name type="scientific">Streptosporangium saharense</name>
    <dbReference type="NCBI Taxonomy" id="1706840"/>
    <lineage>
        <taxon>Bacteria</taxon>
        <taxon>Bacillati</taxon>
        <taxon>Actinomycetota</taxon>
        <taxon>Actinomycetes</taxon>
        <taxon>Streptosporangiales</taxon>
        <taxon>Streptosporangiaceae</taxon>
        <taxon>Streptosporangium</taxon>
    </lineage>
</organism>
<evidence type="ECO:0000259" key="7">
    <source>
        <dbReference type="Pfam" id="PF03460"/>
    </source>
</evidence>
<dbReference type="GO" id="GO:0046872">
    <property type="term" value="F:metal ion binding"/>
    <property type="evidence" value="ECO:0007669"/>
    <property type="project" value="UniProtKB-KW"/>
</dbReference>
<sequence length="421" mass="42529">MSKGDFSGRPRPDACPGALQVHTAADGGLARVRVPGGRLTASQLRELAEAASVFGSDVVELTSRANVQVRGLGAGNGFAARMAAAGLLPSATHERVRNVLASPLSGLDGRGLLDVGPLTGELDLRLCGTPGLAWLPGRFLFALDDGRGDVAWLGADAAVLPTGPGEVALLLAGSDSGLRVPYGAAVAALLAAAEAFLDEPGVREGRLWRIGELPGCAERIAARVGAALEATVCPVRLTPTPSSGPVGVIERPDGLAALGITVPLGRLTSAQAALLADLGHGEVRLTPWRGVVLPGLASDGLAEAVERLTAAGLVTDPASPWTGVTACAGRPGCAKSLADVRADATAWITAGGDPLSAAPAAPGTLPVHWAGCERRCGRPRGRAVDVVATTTGYRVQRGDSGLECADIEETTAALAALRGET</sequence>
<gene>
    <name evidence="8" type="ORF">FHS44_007059</name>
</gene>
<dbReference type="Gene3D" id="3.90.480.10">
    <property type="entry name" value="Sulfite Reductase Hemoprotein,Domain 2"/>
    <property type="match status" value="1"/>
</dbReference>
<dbReference type="RefSeq" id="WP_312863933.1">
    <property type="nucleotide sequence ID" value="NZ_JACHJP010000011.1"/>
</dbReference>
<dbReference type="NCBIfam" id="TIGR02435">
    <property type="entry name" value="CobG"/>
    <property type="match status" value="1"/>
</dbReference>
<keyword evidence="6" id="KW-0411">Iron-sulfur</keyword>
<dbReference type="SUPFAM" id="SSF55124">
    <property type="entry name" value="Nitrite/Sulfite reductase N-terminal domain-like"/>
    <property type="match status" value="2"/>
</dbReference>
<evidence type="ECO:0000256" key="1">
    <source>
        <dbReference type="ARBA" id="ARBA00022485"/>
    </source>
</evidence>
<dbReference type="InterPro" id="IPR045854">
    <property type="entry name" value="NO2/SO3_Rdtase_4Fe4S_sf"/>
</dbReference>
<dbReference type="Pfam" id="PF03460">
    <property type="entry name" value="NIR_SIR_ferr"/>
    <property type="match status" value="2"/>
</dbReference>
<evidence type="ECO:0000256" key="4">
    <source>
        <dbReference type="ARBA" id="ARBA00023002"/>
    </source>
</evidence>
<keyword evidence="5" id="KW-0408">Iron</keyword>
<evidence type="ECO:0000256" key="2">
    <source>
        <dbReference type="ARBA" id="ARBA00022617"/>
    </source>
</evidence>
<dbReference type="InterPro" id="IPR051329">
    <property type="entry name" value="NIR_SIR_4Fe-4S"/>
</dbReference>
<comment type="caution">
    <text evidence="8">The sequence shown here is derived from an EMBL/GenBank/DDBJ whole genome shotgun (WGS) entry which is preliminary data.</text>
</comment>
<dbReference type="InterPro" id="IPR036136">
    <property type="entry name" value="Nit/Sulf_reduc_fer-like_dom_sf"/>
</dbReference>
<dbReference type="SUPFAM" id="SSF56014">
    <property type="entry name" value="Nitrite and sulphite reductase 4Fe-4S domain-like"/>
    <property type="match status" value="2"/>
</dbReference>
<dbReference type="InterPro" id="IPR012798">
    <property type="entry name" value="Cbl_synth_CobG-like"/>
</dbReference>
<name>A0A7W7QUB2_9ACTN</name>
<dbReference type="InterPro" id="IPR005117">
    <property type="entry name" value="NiRdtase/SiRdtase_haem-b_fer"/>
</dbReference>
<dbReference type="Gene3D" id="3.30.413.10">
    <property type="entry name" value="Sulfite Reductase Hemoprotein, domain 1"/>
    <property type="match status" value="2"/>
</dbReference>
<evidence type="ECO:0000313" key="8">
    <source>
        <dbReference type="EMBL" id="MBB4919915.1"/>
    </source>
</evidence>
<proteinExistence type="predicted"/>
<keyword evidence="2" id="KW-0349">Heme</keyword>
<evidence type="ECO:0000256" key="5">
    <source>
        <dbReference type="ARBA" id="ARBA00023004"/>
    </source>
</evidence>
<keyword evidence="9" id="KW-1185">Reference proteome</keyword>
<keyword evidence="3" id="KW-0479">Metal-binding</keyword>
<evidence type="ECO:0000313" key="9">
    <source>
        <dbReference type="Proteomes" id="UP000552644"/>
    </source>
</evidence>
<evidence type="ECO:0000256" key="6">
    <source>
        <dbReference type="ARBA" id="ARBA00023014"/>
    </source>
</evidence>
<dbReference type="PANTHER" id="PTHR32439:SF9">
    <property type="entry name" value="BLR3264 PROTEIN"/>
    <property type="match status" value="1"/>
</dbReference>
<evidence type="ECO:0000256" key="3">
    <source>
        <dbReference type="ARBA" id="ARBA00022723"/>
    </source>
</evidence>
<accession>A0A7W7QUB2</accession>
<dbReference type="EMBL" id="JACHJP010000011">
    <property type="protein sequence ID" value="MBB4919915.1"/>
    <property type="molecule type" value="Genomic_DNA"/>
</dbReference>
<dbReference type="GO" id="GO:0043818">
    <property type="term" value="F:precorrin-3B synthase activity"/>
    <property type="evidence" value="ECO:0007669"/>
    <property type="project" value="UniProtKB-EC"/>
</dbReference>
<protein>
    <submittedName>
        <fullName evidence="8">Precorrin-3B synthase</fullName>
        <ecNumber evidence="8">1.14.13.83</ecNumber>
    </submittedName>
</protein>